<organism evidence="2 3">
    <name type="scientific">Paramecium primaurelia</name>
    <dbReference type="NCBI Taxonomy" id="5886"/>
    <lineage>
        <taxon>Eukaryota</taxon>
        <taxon>Sar</taxon>
        <taxon>Alveolata</taxon>
        <taxon>Ciliophora</taxon>
        <taxon>Intramacronucleata</taxon>
        <taxon>Oligohymenophorea</taxon>
        <taxon>Peniculida</taxon>
        <taxon>Parameciidae</taxon>
        <taxon>Paramecium</taxon>
    </lineage>
</organism>
<keyword evidence="3" id="KW-1185">Reference proteome</keyword>
<evidence type="ECO:0000313" key="2">
    <source>
        <dbReference type="EMBL" id="CAD8092714.1"/>
    </source>
</evidence>
<comment type="caution">
    <text evidence="2">The sequence shown here is derived from an EMBL/GenBank/DDBJ whole genome shotgun (WGS) entry which is preliminary data.</text>
</comment>
<accession>A0A8S1NYZ8</accession>
<gene>
    <name evidence="2" type="ORF">PPRIM_AZ9-3.1.T0910091</name>
</gene>
<dbReference type="Proteomes" id="UP000688137">
    <property type="component" value="Unassembled WGS sequence"/>
</dbReference>
<protein>
    <submittedName>
        <fullName evidence="2">Uncharacterized protein</fullName>
    </submittedName>
</protein>
<dbReference type="EMBL" id="CAJJDM010000094">
    <property type="protein sequence ID" value="CAD8092714.1"/>
    <property type="molecule type" value="Genomic_DNA"/>
</dbReference>
<feature type="coiled-coil region" evidence="1">
    <location>
        <begin position="180"/>
        <end position="281"/>
    </location>
</feature>
<keyword evidence="1" id="KW-0175">Coiled coil</keyword>
<sequence>MNISYSNDPKFHYQQSILNPYINQSINKQGIANSQILQGSPVHLPNYSTQGRNQSNSIFSTPSAPKAQLPFIQQSIPQSIIKPIVRSPSPINQQKFHQTQPIQSRNIQYYESPQVQKAPQVKIVHEIEQVPIIHELHHVNRPINVISMDEIEVPWRSKQILLEKQLIELQLMLRRNPQERSERKKIIVEDEARIKELEQEIAKLRLIVQENEQNIQNYYGQVEQAQQNIENAEEQASEQIEEQNRELAKWKKKFQDLNKKYHDLEEEITMTEAQIESIQKRKMTTQKITSNKITSNSRVRDSGLIGSSVKKNY</sequence>
<dbReference type="AlphaFoldDB" id="A0A8S1NYZ8"/>
<evidence type="ECO:0000313" key="3">
    <source>
        <dbReference type="Proteomes" id="UP000688137"/>
    </source>
</evidence>
<name>A0A8S1NYZ8_PARPR</name>
<reference evidence="2" key="1">
    <citation type="submission" date="2021-01" db="EMBL/GenBank/DDBJ databases">
        <authorList>
            <consortium name="Genoscope - CEA"/>
            <person name="William W."/>
        </authorList>
    </citation>
    <scope>NUCLEOTIDE SEQUENCE</scope>
</reference>
<evidence type="ECO:0000256" key="1">
    <source>
        <dbReference type="SAM" id="Coils"/>
    </source>
</evidence>
<proteinExistence type="predicted"/>